<dbReference type="InterPro" id="IPR002156">
    <property type="entry name" value="RNaseH_domain"/>
</dbReference>
<protein>
    <recommendedName>
        <fullName evidence="1">RNase H type-1 domain-containing protein</fullName>
    </recommendedName>
</protein>
<dbReference type="InterPro" id="IPR036397">
    <property type="entry name" value="RNaseH_sf"/>
</dbReference>
<dbReference type="Pfam" id="PF13456">
    <property type="entry name" value="RVT_3"/>
    <property type="match status" value="1"/>
</dbReference>
<evidence type="ECO:0000259" key="1">
    <source>
        <dbReference type="Pfam" id="PF13456"/>
    </source>
</evidence>
<dbReference type="AlphaFoldDB" id="A0AA88ATZ8"/>
<dbReference type="InterPro" id="IPR044730">
    <property type="entry name" value="RNase_H-like_dom_plant"/>
</dbReference>
<dbReference type="InterPro" id="IPR012337">
    <property type="entry name" value="RNaseH-like_sf"/>
</dbReference>
<evidence type="ECO:0000313" key="2">
    <source>
        <dbReference type="EMBL" id="GMN47931.1"/>
    </source>
</evidence>
<dbReference type="InterPro" id="IPR052929">
    <property type="entry name" value="RNase_H-like_EbsB-rel"/>
</dbReference>
<evidence type="ECO:0000313" key="3">
    <source>
        <dbReference type="Proteomes" id="UP001187192"/>
    </source>
</evidence>
<dbReference type="CDD" id="cd06222">
    <property type="entry name" value="RNase_H_like"/>
    <property type="match status" value="1"/>
</dbReference>
<comment type="caution">
    <text evidence="2">The sequence shown here is derived from an EMBL/GenBank/DDBJ whole genome shotgun (WGS) entry which is preliminary data.</text>
</comment>
<organism evidence="2 3">
    <name type="scientific">Ficus carica</name>
    <name type="common">Common fig</name>
    <dbReference type="NCBI Taxonomy" id="3494"/>
    <lineage>
        <taxon>Eukaryota</taxon>
        <taxon>Viridiplantae</taxon>
        <taxon>Streptophyta</taxon>
        <taxon>Embryophyta</taxon>
        <taxon>Tracheophyta</taxon>
        <taxon>Spermatophyta</taxon>
        <taxon>Magnoliopsida</taxon>
        <taxon>eudicotyledons</taxon>
        <taxon>Gunneridae</taxon>
        <taxon>Pentapetalae</taxon>
        <taxon>rosids</taxon>
        <taxon>fabids</taxon>
        <taxon>Rosales</taxon>
        <taxon>Moraceae</taxon>
        <taxon>Ficeae</taxon>
        <taxon>Ficus</taxon>
    </lineage>
</organism>
<dbReference type="PANTHER" id="PTHR47074:SF75">
    <property type="entry name" value="RNASE H TYPE-1 DOMAIN-CONTAINING PROTEIN"/>
    <property type="match status" value="1"/>
</dbReference>
<dbReference type="PANTHER" id="PTHR47074">
    <property type="entry name" value="BNAC02G40300D PROTEIN"/>
    <property type="match status" value="1"/>
</dbReference>
<dbReference type="Gene3D" id="3.30.420.10">
    <property type="entry name" value="Ribonuclease H-like superfamily/Ribonuclease H"/>
    <property type="match status" value="1"/>
</dbReference>
<dbReference type="GO" id="GO:0003676">
    <property type="term" value="F:nucleic acid binding"/>
    <property type="evidence" value="ECO:0007669"/>
    <property type="project" value="InterPro"/>
</dbReference>
<reference evidence="2" key="1">
    <citation type="submission" date="2023-07" db="EMBL/GenBank/DDBJ databases">
        <title>draft genome sequence of fig (Ficus carica).</title>
        <authorList>
            <person name="Takahashi T."/>
            <person name="Nishimura K."/>
        </authorList>
    </citation>
    <scope>NUCLEOTIDE SEQUENCE</scope>
</reference>
<feature type="domain" description="RNase H type-1" evidence="1">
    <location>
        <begin position="5"/>
        <end position="97"/>
    </location>
</feature>
<dbReference type="GO" id="GO:0004523">
    <property type="term" value="F:RNA-DNA hybrid ribonuclease activity"/>
    <property type="evidence" value="ECO:0007669"/>
    <property type="project" value="InterPro"/>
</dbReference>
<gene>
    <name evidence="2" type="ORF">TIFTF001_017114</name>
</gene>
<name>A0AA88ATZ8_FICCA</name>
<proteinExistence type="predicted"/>
<dbReference type="Proteomes" id="UP001187192">
    <property type="component" value="Unassembled WGS sequence"/>
</dbReference>
<sequence length="123" mass="13401">MVRACLAKRILRAHSPSVAECLALKEGLEFSRACNLRAAWIESDAANVVHVVSEQNFDGVDGVLIQDIVNFMLDGGGRSCSHISREGNKAAHLLANHDFNSSDFVGTDVMPLICFGCYLCQFD</sequence>
<accession>A0AA88ATZ8</accession>
<dbReference type="SUPFAM" id="SSF53098">
    <property type="entry name" value="Ribonuclease H-like"/>
    <property type="match status" value="1"/>
</dbReference>
<dbReference type="EMBL" id="BTGU01000027">
    <property type="protein sequence ID" value="GMN47931.1"/>
    <property type="molecule type" value="Genomic_DNA"/>
</dbReference>
<keyword evidence="3" id="KW-1185">Reference proteome</keyword>